<sequence length="453" mass="50764">MFCLFVLHMFIYVFCSWIWRKFSQQQQQQSMRMIQNQLLKLNKPAVKTIQSPDGDVIDCVSSRSQPAFDHPLLQNHILQEAPTAIPKLLHEQAAGSSTLKFHSHEYSHDSSRSWKQQQQQQQHDPTQEILQRWHQNGHCPQGTVAIRRTQAQDLLRAAGGSLENYRSKRGHGLSQVPHPQSTIMNNNSGHEHAIAYMEAPGSTSSSSSSSSSSAMYYGSSATMNVWSPNVEVASEFSLTQMWILAGSFNSDLNSIEAGWQVSPQLYGDNNPRLFTYWTTDGYQTTGCYNLLCSGFVQTSNMIALGAVISPVSSYQGTQYDISILIWKDPILGNWWMQFGNSYLVGYWPATLFTHLNESATMLEWGGEVVNSEPGGVHTSTQMGSGQFAEEGFEQASYVRNLKYVDSNNILQNPDNTLQTLAEDPNCYDIQSSSNDNWGVFFYYGGPGRNPNCP</sequence>
<reference evidence="3" key="1">
    <citation type="submission" date="2024-02" db="EMBL/GenBank/DDBJ databases">
        <authorList>
            <consortium name="ELIXIR-Norway"/>
            <consortium name="Elixir Norway"/>
        </authorList>
    </citation>
    <scope>NUCLEOTIDE SEQUENCE</scope>
</reference>
<organism evidence="3 4">
    <name type="scientific">Sphagnum troendelagicum</name>
    <dbReference type="NCBI Taxonomy" id="128251"/>
    <lineage>
        <taxon>Eukaryota</taxon>
        <taxon>Viridiplantae</taxon>
        <taxon>Streptophyta</taxon>
        <taxon>Embryophyta</taxon>
        <taxon>Bryophyta</taxon>
        <taxon>Sphagnophytina</taxon>
        <taxon>Sphagnopsida</taxon>
        <taxon>Sphagnales</taxon>
        <taxon>Sphagnaceae</taxon>
        <taxon>Sphagnum</taxon>
    </lineage>
</organism>
<dbReference type="Pfam" id="PF14365">
    <property type="entry name" value="Neprosin_AP"/>
    <property type="match status" value="1"/>
</dbReference>
<dbReference type="PANTHER" id="PTHR31589">
    <property type="entry name" value="PROTEIN, PUTATIVE (DUF239)-RELATED-RELATED"/>
    <property type="match status" value="1"/>
</dbReference>
<feature type="domain" description="Neprosin PEP catalytic" evidence="2">
    <location>
        <begin position="184"/>
        <end position="453"/>
    </location>
</feature>
<dbReference type="PROSITE" id="PS52045">
    <property type="entry name" value="NEPROSIN_PEP_CD"/>
    <property type="match status" value="1"/>
</dbReference>
<protein>
    <recommendedName>
        <fullName evidence="2">Neprosin PEP catalytic domain-containing protein</fullName>
    </recommendedName>
</protein>
<dbReference type="PANTHER" id="PTHR31589:SF110">
    <property type="entry name" value="PROTEIN, PUTATIVE (DUF239)-RELATED"/>
    <property type="match status" value="1"/>
</dbReference>
<keyword evidence="4" id="KW-1185">Reference proteome</keyword>
<proteinExistence type="predicted"/>
<accession>A0ABP0TWY0</accession>
<dbReference type="Gene3D" id="3.90.1320.10">
    <property type="entry name" value="Outer-capsid protein sigma 3, large lobe"/>
    <property type="match status" value="1"/>
</dbReference>
<name>A0ABP0TWY0_9BRYO</name>
<dbReference type="InterPro" id="IPR004314">
    <property type="entry name" value="Neprosin"/>
</dbReference>
<evidence type="ECO:0000313" key="3">
    <source>
        <dbReference type="EMBL" id="CAK9206629.1"/>
    </source>
</evidence>
<dbReference type="InterPro" id="IPR053168">
    <property type="entry name" value="Glutamic_endopeptidase"/>
</dbReference>
<dbReference type="Pfam" id="PF03080">
    <property type="entry name" value="Neprosin"/>
    <property type="match status" value="1"/>
</dbReference>
<feature type="region of interest" description="Disordered" evidence="1">
    <location>
        <begin position="102"/>
        <end position="125"/>
    </location>
</feature>
<dbReference type="EMBL" id="OZ019907">
    <property type="protein sequence ID" value="CAK9206629.1"/>
    <property type="molecule type" value="Genomic_DNA"/>
</dbReference>
<evidence type="ECO:0000259" key="2">
    <source>
        <dbReference type="PROSITE" id="PS52045"/>
    </source>
</evidence>
<dbReference type="Proteomes" id="UP001497512">
    <property type="component" value="Chromosome 15"/>
</dbReference>
<evidence type="ECO:0000256" key="1">
    <source>
        <dbReference type="SAM" id="MobiDB-lite"/>
    </source>
</evidence>
<evidence type="ECO:0000313" key="4">
    <source>
        <dbReference type="Proteomes" id="UP001497512"/>
    </source>
</evidence>
<dbReference type="InterPro" id="IPR025521">
    <property type="entry name" value="Neprosin_propep"/>
</dbReference>
<feature type="compositionally biased region" description="Basic and acidic residues" evidence="1">
    <location>
        <begin position="102"/>
        <end position="112"/>
    </location>
</feature>
<gene>
    <name evidence="3" type="ORF">CSSPTR1EN2_LOCUS8444</name>
</gene>